<dbReference type="PANTHER" id="PTHR34039:SF1">
    <property type="entry name" value="UPF0102 PROTEIN YRAN"/>
    <property type="match status" value="1"/>
</dbReference>
<protein>
    <recommendedName>
        <fullName evidence="2">UPF0102 protein GCM10009811_26710</fullName>
    </recommendedName>
</protein>
<evidence type="ECO:0000313" key="3">
    <source>
        <dbReference type="EMBL" id="GAA1801592.1"/>
    </source>
</evidence>
<dbReference type="Pfam" id="PF02021">
    <property type="entry name" value="UPF0102"/>
    <property type="match status" value="1"/>
</dbReference>
<dbReference type="InterPro" id="IPR011856">
    <property type="entry name" value="tRNA_endonuc-like_dom_sf"/>
</dbReference>
<comment type="caution">
    <text evidence="3">The sequence shown here is derived from an EMBL/GenBank/DDBJ whole genome shotgun (WGS) entry which is preliminary data.</text>
</comment>
<evidence type="ECO:0000313" key="4">
    <source>
        <dbReference type="Proteomes" id="UP001499938"/>
    </source>
</evidence>
<dbReference type="SUPFAM" id="SSF52980">
    <property type="entry name" value="Restriction endonuclease-like"/>
    <property type="match status" value="1"/>
</dbReference>
<evidence type="ECO:0000256" key="1">
    <source>
        <dbReference type="ARBA" id="ARBA00006738"/>
    </source>
</evidence>
<dbReference type="Gene3D" id="3.40.1350.10">
    <property type="match status" value="1"/>
</dbReference>
<keyword evidence="4" id="KW-1185">Reference proteome</keyword>
<gene>
    <name evidence="3" type="ORF">GCM10009811_26710</name>
</gene>
<reference evidence="3 4" key="1">
    <citation type="journal article" date="2019" name="Int. J. Syst. Evol. Microbiol.">
        <title>The Global Catalogue of Microorganisms (GCM) 10K type strain sequencing project: providing services to taxonomists for standard genome sequencing and annotation.</title>
        <authorList>
            <consortium name="The Broad Institute Genomics Platform"/>
            <consortium name="The Broad Institute Genome Sequencing Center for Infectious Disease"/>
            <person name="Wu L."/>
            <person name="Ma J."/>
        </authorList>
    </citation>
    <scope>NUCLEOTIDE SEQUENCE [LARGE SCALE GENOMIC DNA]</scope>
    <source>
        <strain evidence="3 4">JCM 15592</strain>
    </source>
</reference>
<dbReference type="NCBIfam" id="NF009154">
    <property type="entry name" value="PRK12497.3-3"/>
    <property type="match status" value="1"/>
</dbReference>
<name>A0ABN2LWT1_9MICO</name>
<dbReference type="Proteomes" id="UP001499938">
    <property type="component" value="Unassembled WGS sequence"/>
</dbReference>
<dbReference type="RefSeq" id="WP_344086317.1">
    <property type="nucleotide sequence ID" value="NZ_BAAAPO010000042.1"/>
</dbReference>
<dbReference type="InterPro" id="IPR003509">
    <property type="entry name" value="UPF0102_YraN-like"/>
</dbReference>
<dbReference type="CDD" id="cd20736">
    <property type="entry name" value="PoNe_Nuclease"/>
    <property type="match status" value="1"/>
</dbReference>
<accession>A0ABN2LWT1</accession>
<dbReference type="PANTHER" id="PTHR34039">
    <property type="entry name" value="UPF0102 PROTEIN YRAN"/>
    <property type="match status" value="1"/>
</dbReference>
<dbReference type="EMBL" id="BAAAPO010000042">
    <property type="protein sequence ID" value="GAA1801592.1"/>
    <property type="molecule type" value="Genomic_DNA"/>
</dbReference>
<proteinExistence type="inferred from homology"/>
<sequence>MSDERLEVGRFGEEVAARYLHDRGFEILDRNWRTGQPRGELDIVARQGGGDLVIVEVKTRRNLVAGDPVGGVTAQKLVKLRRLAHAWLQANPQIRPPGVRFDVIGVLIGQGSTRTQVEHLRGVV</sequence>
<organism evidence="3 4">
    <name type="scientific">Nostocoides veronense</name>
    <dbReference type="NCBI Taxonomy" id="330836"/>
    <lineage>
        <taxon>Bacteria</taxon>
        <taxon>Bacillati</taxon>
        <taxon>Actinomycetota</taxon>
        <taxon>Actinomycetes</taxon>
        <taxon>Micrococcales</taxon>
        <taxon>Intrasporangiaceae</taxon>
        <taxon>Nostocoides</taxon>
    </lineage>
</organism>
<evidence type="ECO:0000256" key="2">
    <source>
        <dbReference type="HAMAP-Rule" id="MF_00048"/>
    </source>
</evidence>
<dbReference type="HAMAP" id="MF_00048">
    <property type="entry name" value="UPF0102"/>
    <property type="match status" value="1"/>
</dbReference>
<dbReference type="InterPro" id="IPR011335">
    <property type="entry name" value="Restrct_endonuc-II-like"/>
</dbReference>
<comment type="similarity">
    <text evidence="1 2">Belongs to the UPF0102 family.</text>
</comment>